<reference evidence="7 8" key="1">
    <citation type="submission" date="2007-06" db="EMBL/GenBank/DDBJ databases">
        <authorList>
            <person name="Shimkets L."/>
            <person name="Ferriera S."/>
            <person name="Johnson J."/>
            <person name="Kravitz S."/>
            <person name="Beeson K."/>
            <person name="Sutton G."/>
            <person name="Rogers Y.-H."/>
            <person name="Friedman R."/>
            <person name="Frazier M."/>
            <person name="Venter J.C."/>
        </authorList>
    </citation>
    <scope>NUCLEOTIDE SEQUENCE [LARGE SCALE GENOMIC DNA]</scope>
    <source>
        <strain evidence="7 8">SIR-1</strain>
    </source>
</reference>
<comment type="subcellular location">
    <subcellularLocation>
        <location evidence="1">Membrane</location>
    </subcellularLocation>
    <subcellularLocation>
        <location evidence="2">Secreted</location>
    </subcellularLocation>
</comment>
<dbReference type="Gene3D" id="2.110.10.10">
    <property type="entry name" value="Hemopexin-like domain"/>
    <property type="match status" value="1"/>
</dbReference>
<evidence type="ECO:0000313" key="8">
    <source>
        <dbReference type="Proteomes" id="UP000005801"/>
    </source>
</evidence>
<dbReference type="PROSITE" id="PS51642">
    <property type="entry name" value="HEMOPEXIN_2"/>
    <property type="match status" value="3"/>
</dbReference>
<evidence type="ECO:0000256" key="2">
    <source>
        <dbReference type="ARBA" id="ARBA00004613"/>
    </source>
</evidence>
<protein>
    <submittedName>
        <fullName evidence="7">Hemopexin</fullName>
    </submittedName>
</protein>
<feature type="domain" description="MACPF" evidence="6">
    <location>
        <begin position="8"/>
        <end position="322"/>
    </location>
</feature>
<dbReference type="eggNOG" id="COG1524">
    <property type="taxonomic scope" value="Bacteria"/>
</dbReference>
<keyword evidence="5" id="KW-1015">Disulfide bond</keyword>
<evidence type="ECO:0000256" key="3">
    <source>
        <dbReference type="ARBA" id="ARBA00022525"/>
    </source>
</evidence>
<evidence type="ECO:0000256" key="1">
    <source>
        <dbReference type="ARBA" id="ARBA00004370"/>
    </source>
</evidence>
<keyword evidence="4" id="KW-0472">Membrane</keyword>
<dbReference type="GO" id="GO:0005576">
    <property type="term" value="C:extracellular region"/>
    <property type="evidence" value="ECO:0007669"/>
    <property type="project" value="UniProtKB-SubCell"/>
</dbReference>
<organism evidence="7 8">
    <name type="scientific">Plesiocystis pacifica SIR-1</name>
    <dbReference type="NCBI Taxonomy" id="391625"/>
    <lineage>
        <taxon>Bacteria</taxon>
        <taxon>Pseudomonadati</taxon>
        <taxon>Myxococcota</taxon>
        <taxon>Polyangia</taxon>
        <taxon>Nannocystales</taxon>
        <taxon>Nannocystaceae</taxon>
        <taxon>Plesiocystis</taxon>
    </lineage>
</organism>
<keyword evidence="3" id="KW-0964">Secreted</keyword>
<evidence type="ECO:0000313" key="7">
    <source>
        <dbReference type="EMBL" id="EDM78162.1"/>
    </source>
</evidence>
<evidence type="ECO:0000256" key="5">
    <source>
        <dbReference type="ARBA" id="ARBA00023157"/>
    </source>
</evidence>
<dbReference type="SMART" id="SM00120">
    <property type="entry name" value="HX"/>
    <property type="match status" value="3"/>
</dbReference>
<dbReference type="STRING" id="391625.PPSIR1_00475"/>
<dbReference type="GO" id="GO:0016020">
    <property type="term" value="C:membrane"/>
    <property type="evidence" value="ECO:0007669"/>
    <property type="project" value="UniProtKB-SubCell"/>
</dbReference>
<accession>A6G7F3</accession>
<dbReference type="PROSITE" id="PS00279">
    <property type="entry name" value="MACPF_1"/>
    <property type="match status" value="1"/>
</dbReference>
<proteinExistence type="predicted"/>
<dbReference type="InterPro" id="IPR020864">
    <property type="entry name" value="MACPF"/>
</dbReference>
<dbReference type="InterPro" id="IPR018487">
    <property type="entry name" value="Hemopexin-like_repeat"/>
</dbReference>
<dbReference type="SUPFAM" id="SSF50923">
    <property type="entry name" value="Hemopexin-like domain"/>
    <property type="match status" value="1"/>
</dbReference>
<comment type="caution">
    <text evidence="7">The sequence shown here is derived from an EMBL/GenBank/DDBJ whole genome shotgun (WGS) entry which is preliminary data.</text>
</comment>
<dbReference type="PROSITE" id="PS51412">
    <property type="entry name" value="MACPF_2"/>
    <property type="match status" value="1"/>
</dbReference>
<dbReference type="Proteomes" id="UP000005801">
    <property type="component" value="Unassembled WGS sequence"/>
</dbReference>
<evidence type="ECO:0000259" key="6">
    <source>
        <dbReference type="PROSITE" id="PS51412"/>
    </source>
</evidence>
<sequence length="516" mass="57337">MEPDDSPDGKHEPTALTPLPGLDVVGRGVYLRPHSPHEFKRRHFAQADFEPVYFREAGRSYALPRGFVTNESPPLPRGAALNQVRIEESWERFSRSRALDYGLAAGWMTFNVDASSHLGNELRSDHESYYGSRSSFVALWSVYLEDPSQPTHALPVDDLPAPYSPAHRRAYEAFFDRYGTHFVKRAWVGGKAEVLFCVAKSGKMSREDIYAGLRASFILPNSPSPKVGRELSRSQEALMSRAQCTVVGRGGDELALASLSSLDGGTYDAWLKTIKDNPQTVELGLAGIWTLVVDEVKSQALHDAYAAAATFSPVSSVFAAGDVLHFTRGRTTFCFDLDARLGTRPQPLGERWPALEALGIERVDATFFDVDGQLGAAGELCVFALDQLVRLDLETGAVREGDPVPLREVWPGLPFEQIDAVLSAGPDALYLFSGGRYLRLELATGAVSEGYPDLIQRRWRGVTFDRIDAAMRWEDGKYYFFRGDQFIRYDPVTLRAEPGFPKAIVGSYVEDWSFFE</sequence>
<dbReference type="OrthoDB" id="9781691at2"/>
<dbReference type="AlphaFoldDB" id="A6G7F3"/>
<dbReference type="EMBL" id="ABCS01000034">
    <property type="protein sequence ID" value="EDM78162.1"/>
    <property type="molecule type" value="Genomic_DNA"/>
</dbReference>
<keyword evidence="8" id="KW-1185">Reference proteome</keyword>
<dbReference type="TCDB" id="1.C.39.8.1">
    <property type="family name" value="the membrane attack complex/perforin (macpf) family"/>
</dbReference>
<dbReference type="RefSeq" id="WP_006972648.1">
    <property type="nucleotide sequence ID" value="NZ_ABCS01000034.1"/>
</dbReference>
<evidence type="ECO:0000256" key="4">
    <source>
        <dbReference type="ARBA" id="ARBA00023136"/>
    </source>
</evidence>
<dbReference type="InterPro" id="IPR036375">
    <property type="entry name" value="Hemopexin-like_dom_sf"/>
</dbReference>
<dbReference type="Pfam" id="PF01823">
    <property type="entry name" value="MACPF"/>
    <property type="match status" value="1"/>
</dbReference>
<dbReference type="InterPro" id="IPR020863">
    <property type="entry name" value="MACPF_CS"/>
</dbReference>
<dbReference type="Pfam" id="PF00045">
    <property type="entry name" value="Hemopexin"/>
    <property type="match status" value="2"/>
</dbReference>
<dbReference type="SMART" id="SM00457">
    <property type="entry name" value="MACPF"/>
    <property type="match status" value="1"/>
</dbReference>
<gene>
    <name evidence="7" type="ORF">PPSIR1_00475</name>
</gene>
<name>A6G7F3_9BACT</name>